<reference evidence="4" key="1">
    <citation type="submission" date="2023-11" db="EMBL/GenBank/DDBJ databases">
        <title>Genome assemblies of two species of porcelain crab, Petrolisthes cinctipes and Petrolisthes manimaculis (Anomura: Porcellanidae).</title>
        <authorList>
            <person name="Angst P."/>
        </authorList>
    </citation>
    <scope>NUCLEOTIDE SEQUENCE</scope>
    <source>
        <strain evidence="4">PB745_02</strain>
        <tissue evidence="4">Gill</tissue>
    </source>
</reference>
<accession>A0AAE1TVD1</accession>
<feature type="compositionally biased region" description="Basic and acidic residues" evidence="1">
    <location>
        <begin position="95"/>
        <end position="111"/>
    </location>
</feature>
<dbReference type="InterPro" id="IPR050473">
    <property type="entry name" value="A2M/Complement_sys"/>
</dbReference>
<evidence type="ECO:0000313" key="5">
    <source>
        <dbReference type="Proteomes" id="UP001292094"/>
    </source>
</evidence>
<feature type="domain" description="Macroglobulin" evidence="3">
    <location>
        <begin position="304"/>
        <end position="394"/>
    </location>
</feature>
<dbReference type="InterPro" id="IPR002890">
    <property type="entry name" value="MG2"/>
</dbReference>
<dbReference type="PANTHER" id="PTHR11412:SF146">
    <property type="entry name" value="CD109 ANTIGEN"/>
    <property type="match status" value="1"/>
</dbReference>
<evidence type="ECO:0000256" key="1">
    <source>
        <dbReference type="SAM" id="MobiDB-lite"/>
    </source>
</evidence>
<feature type="region of interest" description="Disordered" evidence="1">
    <location>
        <begin position="25"/>
        <end position="111"/>
    </location>
</feature>
<sequence>MAQQNLILVVLVLVLVLGKVDPLGTVAPNQDPQGIEDRGGEGREGVVVERGERGGEGSGGVLVERGERGGEESGGVLVERGERGGEESGGVLVERGGRGGEGREGVLVEREQLQGRGEREGVVVEREPLQGREERGGGDREGVLVERGQLQGRGEREGVLVERGGLQGRVEREGVLVERGLQDLHILNSRMEATSHYILSDPTYLVVAAREVRAGHVYRLVVNVFPSSPLLLVRAAIYRDNIELAAVEQECDSQLPRILELMIPAGSTRGEYRLRLEGTEPGGLTGSAFVNHTALTFSPSGATLLVQTDKPLYKQGDVVRLRVVALDSGAKMVQDSVDVFILTPRGVFVRRWLSRQCREGPVSLEFPLSMEPEMGVWTVRVEATHSSTQHPFTVQHFTTSRFEVRIYEDIYIQLHYFEVRIYEDIYIQLHFTKIFIYNFIILR</sequence>
<name>A0AAE1TVD1_9EUCA</name>
<gene>
    <name evidence="4" type="ORF">Pmani_028723</name>
</gene>
<keyword evidence="2" id="KW-0732">Signal</keyword>
<dbReference type="EMBL" id="JAWZYT010003323">
    <property type="protein sequence ID" value="KAK4298971.1"/>
    <property type="molecule type" value="Genomic_DNA"/>
</dbReference>
<proteinExistence type="predicted"/>
<protein>
    <recommendedName>
        <fullName evidence="3">Macroglobulin domain-containing protein</fullName>
    </recommendedName>
</protein>
<dbReference type="AlphaFoldDB" id="A0AAE1TVD1"/>
<organism evidence="4 5">
    <name type="scientific">Petrolisthes manimaculis</name>
    <dbReference type="NCBI Taxonomy" id="1843537"/>
    <lineage>
        <taxon>Eukaryota</taxon>
        <taxon>Metazoa</taxon>
        <taxon>Ecdysozoa</taxon>
        <taxon>Arthropoda</taxon>
        <taxon>Crustacea</taxon>
        <taxon>Multicrustacea</taxon>
        <taxon>Malacostraca</taxon>
        <taxon>Eumalacostraca</taxon>
        <taxon>Eucarida</taxon>
        <taxon>Decapoda</taxon>
        <taxon>Pleocyemata</taxon>
        <taxon>Anomura</taxon>
        <taxon>Galatheoidea</taxon>
        <taxon>Porcellanidae</taxon>
        <taxon>Petrolisthes</taxon>
    </lineage>
</organism>
<dbReference type="Gene3D" id="2.60.40.1930">
    <property type="match status" value="1"/>
</dbReference>
<evidence type="ECO:0000259" key="3">
    <source>
        <dbReference type="Pfam" id="PF01835"/>
    </source>
</evidence>
<dbReference type="GO" id="GO:0004866">
    <property type="term" value="F:endopeptidase inhibitor activity"/>
    <property type="evidence" value="ECO:0007669"/>
    <property type="project" value="InterPro"/>
</dbReference>
<feature type="chain" id="PRO_5042206898" description="Macroglobulin domain-containing protein" evidence="2">
    <location>
        <begin position="23"/>
        <end position="443"/>
    </location>
</feature>
<feature type="compositionally biased region" description="Basic and acidic residues" evidence="1">
    <location>
        <begin position="35"/>
        <end position="55"/>
    </location>
</feature>
<dbReference type="Gene3D" id="2.60.40.2950">
    <property type="match status" value="1"/>
</dbReference>
<evidence type="ECO:0000256" key="2">
    <source>
        <dbReference type="SAM" id="SignalP"/>
    </source>
</evidence>
<dbReference type="PANTHER" id="PTHR11412">
    <property type="entry name" value="MACROGLOBULIN / COMPLEMENT"/>
    <property type="match status" value="1"/>
</dbReference>
<feature type="signal peptide" evidence="2">
    <location>
        <begin position="1"/>
        <end position="22"/>
    </location>
</feature>
<dbReference type="Pfam" id="PF01835">
    <property type="entry name" value="MG2"/>
    <property type="match status" value="1"/>
</dbReference>
<comment type="caution">
    <text evidence="4">The sequence shown here is derived from an EMBL/GenBank/DDBJ whole genome shotgun (WGS) entry which is preliminary data.</text>
</comment>
<keyword evidence="5" id="KW-1185">Reference proteome</keyword>
<evidence type="ECO:0000313" key="4">
    <source>
        <dbReference type="EMBL" id="KAK4298971.1"/>
    </source>
</evidence>
<dbReference type="Proteomes" id="UP001292094">
    <property type="component" value="Unassembled WGS sequence"/>
</dbReference>